<keyword evidence="3" id="KW-0413">Isomerase</keyword>
<dbReference type="GO" id="GO:0004106">
    <property type="term" value="F:chorismate mutase activity"/>
    <property type="evidence" value="ECO:0007669"/>
    <property type="project" value="UniProtKB-EC"/>
</dbReference>
<protein>
    <recommendedName>
        <fullName evidence="2">chorismate mutase</fullName>
        <ecNumber evidence="2">5.4.99.5</ecNumber>
    </recommendedName>
</protein>
<proteinExistence type="predicted"/>
<evidence type="ECO:0000313" key="4">
    <source>
        <dbReference type="EMBL" id="KAF2570205.1"/>
    </source>
</evidence>
<dbReference type="Gene3D" id="1.10.590.10">
    <property type="entry name" value="Chorismate mutase, AroQ class superfamily, eukaryotic"/>
    <property type="match status" value="1"/>
</dbReference>
<dbReference type="EC" id="5.4.99.5" evidence="2"/>
<dbReference type="InterPro" id="IPR036263">
    <property type="entry name" value="Chorismate_II_sf"/>
</dbReference>
<dbReference type="InterPro" id="IPR008238">
    <property type="entry name" value="Chorismate_mutase_AroQ_euk"/>
</dbReference>
<dbReference type="SUPFAM" id="SSF48600">
    <property type="entry name" value="Chorismate mutase II"/>
    <property type="match status" value="1"/>
</dbReference>
<name>A0A8S9IL57_BRACR</name>
<dbReference type="GO" id="GO:0046417">
    <property type="term" value="P:chorismate metabolic process"/>
    <property type="evidence" value="ECO:0007669"/>
    <property type="project" value="InterPro"/>
</dbReference>
<dbReference type="AlphaFoldDB" id="A0A8S9IL57"/>
<accession>A0A8S9IL57</accession>
<organism evidence="4">
    <name type="scientific">Brassica cretica</name>
    <name type="common">Mustard</name>
    <dbReference type="NCBI Taxonomy" id="69181"/>
    <lineage>
        <taxon>Eukaryota</taxon>
        <taxon>Viridiplantae</taxon>
        <taxon>Streptophyta</taxon>
        <taxon>Embryophyta</taxon>
        <taxon>Tracheophyta</taxon>
        <taxon>Spermatophyta</taxon>
        <taxon>Magnoliopsida</taxon>
        <taxon>eudicotyledons</taxon>
        <taxon>Gunneridae</taxon>
        <taxon>Pentapetalae</taxon>
        <taxon>rosids</taxon>
        <taxon>malvids</taxon>
        <taxon>Brassicales</taxon>
        <taxon>Brassicaceae</taxon>
        <taxon>Brassiceae</taxon>
        <taxon>Brassica</taxon>
    </lineage>
</organism>
<comment type="catalytic activity">
    <reaction evidence="1">
        <text>chorismate = prephenate</text>
        <dbReference type="Rhea" id="RHEA:13897"/>
        <dbReference type="ChEBI" id="CHEBI:29748"/>
        <dbReference type="ChEBI" id="CHEBI:29934"/>
        <dbReference type="EC" id="5.4.99.5"/>
    </reaction>
</comment>
<dbReference type="InterPro" id="IPR037039">
    <property type="entry name" value="CM_AroQ_sf_eucaryotic"/>
</dbReference>
<evidence type="ECO:0000256" key="3">
    <source>
        <dbReference type="ARBA" id="ARBA00023235"/>
    </source>
</evidence>
<gene>
    <name evidence="4" type="ORF">F2Q70_00002120</name>
</gene>
<comment type="caution">
    <text evidence="4">The sequence shown here is derived from an EMBL/GenBank/DDBJ whole genome shotgun (WGS) entry which is preliminary data.</text>
</comment>
<dbReference type="EMBL" id="QGKY02001015">
    <property type="protein sequence ID" value="KAF2570205.1"/>
    <property type="molecule type" value="Genomic_DNA"/>
</dbReference>
<dbReference type="PANTHER" id="PTHR21145">
    <property type="entry name" value="CHORISMATE MUTASE"/>
    <property type="match status" value="1"/>
</dbReference>
<dbReference type="GO" id="GO:0005737">
    <property type="term" value="C:cytoplasm"/>
    <property type="evidence" value="ECO:0007669"/>
    <property type="project" value="TreeGrafter"/>
</dbReference>
<reference evidence="4" key="1">
    <citation type="submission" date="2019-12" db="EMBL/GenBank/DDBJ databases">
        <title>Genome sequencing and annotation of Brassica cretica.</title>
        <authorList>
            <person name="Studholme D.J."/>
            <person name="Sarris P.F."/>
        </authorList>
    </citation>
    <scope>NUCLEOTIDE SEQUENCE</scope>
    <source>
        <strain evidence="4">PFS-102/07</strain>
        <tissue evidence="4">Leaf</tissue>
    </source>
</reference>
<sequence length="69" mass="8259">MVKGTEKLPAKVGRFQSPNEHPFFPDYLPEPMLPALQYPKQILYKLFLFELCFEVLYYMIRDSVLYLIK</sequence>
<evidence type="ECO:0000256" key="1">
    <source>
        <dbReference type="ARBA" id="ARBA00000824"/>
    </source>
</evidence>
<dbReference type="PANTHER" id="PTHR21145:SF0">
    <property type="entry name" value="CHORISMATE MUTASE 1, CHLOROPLASTIC"/>
    <property type="match status" value="1"/>
</dbReference>
<evidence type="ECO:0000256" key="2">
    <source>
        <dbReference type="ARBA" id="ARBA00012404"/>
    </source>
</evidence>
<dbReference type="GO" id="GO:0009073">
    <property type="term" value="P:aromatic amino acid family biosynthetic process"/>
    <property type="evidence" value="ECO:0007669"/>
    <property type="project" value="InterPro"/>
</dbReference>